<feature type="coiled-coil region" evidence="1">
    <location>
        <begin position="192"/>
        <end position="219"/>
    </location>
</feature>
<dbReference type="STRING" id="383372.Rcas_0213"/>
<evidence type="ECO:0000313" key="4">
    <source>
        <dbReference type="Proteomes" id="UP000000263"/>
    </source>
</evidence>
<reference evidence="3 4" key="1">
    <citation type="submission" date="2007-08" db="EMBL/GenBank/DDBJ databases">
        <title>Complete sequence of Roseiflexus castenholzii DSM 13941.</title>
        <authorList>
            <consortium name="US DOE Joint Genome Institute"/>
            <person name="Copeland A."/>
            <person name="Lucas S."/>
            <person name="Lapidus A."/>
            <person name="Barry K."/>
            <person name="Glavina del Rio T."/>
            <person name="Dalin E."/>
            <person name="Tice H."/>
            <person name="Pitluck S."/>
            <person name="Thompson L.S."/>
            <person name="Brettin T."/>
            <person name="Bruce D."/>
            <person name="Detter J.C."/>
            <person name="Han C."/>
            <person name="Tapia R."/>
            <person name="Schmutz J."/>
            <person name="Larimer F."/>
            <person name="Land M."/>
            <person name="Hauser L."/>
            <person name="Kyrpides N."/>
            <person name="Mikhailova N."/>
            <person name="Bryant D.A."/>
            <person name="Hanada S."/>
            <person name="Tsukatani Y."/>
            <person name="Richardson P."/>
        </authorList>
    </citation>
    <scope>NUCLEOTIDE SEQUENCE [LARGE SCALE GENOMIC DNA]</scope>
    <source>
        <strain evidence="4">DSM 13941 / HLO8</strain>
    </source>
</reference>
<evidence type="ECO:0000256" key="2">
    <source>
        <dbReference type="SAM" id="Phobius"/>
    </source>
</evidence>
<keyword evidence="4" id="KW-1185">Reference proteome</keyword>
<keyword evidence="2" id="KW-0812">Transmembrane</keyword>
<feature type="transmembrane region" description="Helical" evidence="2">
    <location>
        <begin position="74"/>
        <end position="97"/>
    </location>
</feature>
<feature type="transmembrane region" description="Helical" evidence="2">
    <location>
        <begin position="161"/>
        <end position="182"/>
    </location>
</feature>
<feature type="transmembrane region" description="Helical" evidence="2">
    <location>
        <begin position="138"/>
        <end position="155"/>
    </location>
</feature>
<dbReference type="OrthoDB" id="9828588at2"/>
<evidence type="ECO:0000313" key="3">
    <source>
        <dbReference type="EMBL" id="ABU56346.1"/>
    </source>
</evidence>
<dbReference type="KEGG" id="rca:Rcas_0213"/>
<evidence type="ECO:0000256" key="1">
    <source>
        <dbReference type="SAM" id="Coils"/>
    </source>
</evidence>
<organism evidence="3 4">
    <name type="scientific">Roseiflexus castenholzii (strain DSM 13941 / HLO8)</name>
    <dbReference type="NCBI Taxonomy" id="383372"/>
    <lineage>
        <taxon>Bacteria</taxon>
        <taxon>Bacillati</taxon>
        <taxon>Chloroflexota</taxon>
        <taxon>Chloroflexia</taxon>
        <taxon>Chloroflexales</taxon>
        <taxon>Roseiflexineae</taxon>
        <taxon>Roseiflexaceae</taxon>
        <taxon>Roseiflexus</taxon>
    </lineage>
</organism>
<keyword evidence="2" id="KW-0472">Membrane</keyword>
<sequence>MFIPLQHNQAEAIPTTDARQLQQDQRLRLLSREGRELRLGEYGAALFRVVLILICGIDLILYSTSHPALLAHGIALVIAVGALIAGLTVAMPLWALLMVDGAAAGTLILATGGAASPMLVLVPAIVVQGGLSVEERDTLASAGIGVIVLLLVAALDPAQANHLLIEIAAMHVIVSIAAVWSVRRTRLTLTRLHDEIAQRKRLDQDRNEARRALEWQRQNLAVLGACATLDDLAGRVVERAGAITGAPASFDDASASTSFSSHTLDITGMGRLVVQRTAAELDRSQRDALEHLVDTAAQRAVALRSIDMLDRHHRALMALWEGAGILRAAPHLNPTLLDVCQRIAAALDLNWMALIGPDERQMLAPLMIARGRAHMSPPRLQPVHFRLAAEVLRSGRSLVRVEQERTLAFLPVRVAGEPSLVLAARGAVDDAAVQALLLLLGDLIGERLAGCTHSREHHRC</sequence>
<name>A7NFW5_ROSCS</name>
<accession>A7NFW5</accession>
<dbReference type="EMBL" id="CP000804">
    <property type="protein sequence ID" value="ABU56346.1"/>
    <property type="molecule type" value="Genomic_DNA"/>
</dbReference>
<dbReference type="Proteomes" id="UP000000263">
    <property type="component" value="Chromosome"/>
</dbReference>
<dbReference type="HOGENOM" id="CLU_608176_0_0_0"/>
<keyword evidence="2" id="KW-1133">Transmembrane helix</keyword>
<dbReference type="RefSeq" id="WP_011997751.1">
    <property type="nucleotide sequence ID" value="NC_009767.1"/>
</dbReference>
<dbReference type="AlphaFoldDB" id="A7NFW5"/>
<proteinExistence type="predicted"/>
<feature type="transmembrane region" description="Helical" evidence="2">
    <location>
        <begin position="103"/>
        <end position="126"/>
    </location>
</feature>
<gene>
    <name evidence="3" type="ordered locus">Rcas_0213</name>
</gene>
<protein>
    <submittedName>
        <fullName evidence="3">Uncharacterized protein</fullName>
    </submittedName>
</protein>
<keyword evidence="1" id="KW-0175">Coiled coil</keyword>
<feature type="transmembrane region" description="Helical" evidence="2">
    <location>
        <begin position="42"/>
        <end position="62"/>
    </location>
</feature>